<dbReference type="Pfam" id="PF20519">
    <property type="entry name" value="Polycystin_dom"/>
    <property type="match status" value="1"/>
</dbReference>
<dbReference type="EMBL" id="CAJNOR010012394">
    <property type="protein sequence ID" value="CAF1667400.1"/>
    <property type="molecule type" value="Genomic_DNA"/>
</dbReference>
<comment type="subcellular location">
    <subcellularLocation>
        <location evidence="1">Membrane</location>
        <topology evidence="1">Multi-pass membrane protein</topology>
    </subcellularLocation>
</comment>
<dbReference type="Proteomes" id="UP000663828">
    <property type="component" value="Unassembled WGS sequence"/>
</dbReference>
<evidence type="ECO:0000256" key="6">
    <source>
        <dbReference type="SAM" id="Phobius"/>
    </source>
</evidence>
<feature type="domain" description="Polycystin" evidence="7">
    <location>
        <begin position="282"/>
        <end position="369"/>
    </location>
</feature>
<evidence type="ECO:0000256" key="1">
    <source>
        <dbReference type="ARBA" id="ARBA00004141"/>
    </source>
</evidence>
<feature type="non-terminal residue" evidence="8">
    <location>
        <position position="369"/>
    </location>
</feature>
<dbReference type="GO" id="GO:0050982">
    <property type="term" value="P:detection of mechanical stimulus"/>
    <property type="evidence" value="ECO:0007669"/>
    <property type="project" value="TreeGrafter"/>
</dbReference>
<evidence type="ECO:0000256" key="5">
    <source>
        <dbReference type="ARBA" id="ARBA00023136"/>
    </source>
</evidence>
<dbReference type="InterPro" id="IPR046791">
    <property type="entry name" value="Polycystin_dom"/>
</dbReference>
<protein>
    <recommendedName>
        <fullName evidence="7">Polycystin domain-containing protein</fullName>
    </recommendedName>
</protein>
<dbReference type="GO" id="GO:0016020">
    <property type="term" value="C:membrane"/>
    <property type="evidence" value="ECO:0007669"/>
    <property type="project" value="UniProtKB-SubCell"/>
</dbReference>
<accession>A0A816FZ58</accession>
<keyword evidence="5 6" id="KW-0472">Membrane</keyword>
<gene>
    <name evidence="8" type="ORF">XAT740_LOCUS58035</name>
</gene>
<evidence type="ECO:0000256" key="4">
    <source>
        <dbReference type="ARBA" id="ARBA00022989"/>
    </source>
</evidence>
<evidence type="ECO:0000256" key="3">
    <source>
        <dbReference type="ARBA" id="ARBA00022692"/>
    </source>
</evidence>
<sequence>MYYDLSTEAKSTNSSTSVSLSFAGLYITSEQISIGIIVEIFAFLPSLLLIQFFRRLRPRRPQQSPLRKALYKVRRTTQNENAPNDMKTKTKKRSTLMFPWWCIFIGYGLCLMIVGVSILFIIARGIEFGDLKSQKWLTSILTGFFSSILFTQPIKIIVLAIFFACFCSKSNDENREANEWLDDNSVDLNYDEEYLHEKKDENLFTYRNPIRANRLTENEVISLREERLKEIEMWSMIREIVVYLTFLLFLFIFVYSDRDLNSFLQVNHLRKYFLNTRQENLDFTKISTVDDYWNWLEKSFIKNLRAQKWYNDDPPRNLSGFINDKSNRLIGWATMRQLRVKSELCVKRDFIDQLCSSDYNFVNEDRNSY</sequence>
<proteinExistence type="inferred from homology"/>
<dbReference type="GO" id="GO:0005262">
    <property type="term" value="F:calcium channel activity"/>
    <property type="evidence" value="ECO:0007669"/>
    <property type="project" value="TreeGrafter"/>
</dbReference>
<dbReference type="InterPro" id="IPR051223">
    <property type="entry name" value="Polycystin"/>
</dbReference>
<keyword evidence="3 6" id="KW-0812">Transmembrane</keyword>
<comment type="caution">
    <text evidence="8">The sequence shown here is derived from an EMBL/GenBank/DDBJ whole genome shotgun (WGS) entry which is preliminary data.</text>
</comment>
<feature type="transmembrane region" description="Helical" evidence="6">
    <location>
        <begin position="32"/>
        <end position="53"/>
    </location>
</feature>
<feature type="transmembrane region" description="Helical" evidence="6">
    <location>
        <begin position="143"/>
        <end position="166"/>
    </location>
</feature>
<feature type="transmembrane region" description="Helical" evidence="6">
    <location>
        <begin position="236"/>
        <end position="255"/>
    </location>
</feature>
<comment type="similarity">
    <text evidence="2">Belongs to the polycystin family.</text>
</comment>
<feature type="transmembrane region" description="Helical" evidence="6">
    <location>
        <begin position="96"/>
        <end position="123"/>
    </location>
</feature>
<keyword evidence="4 6" id="KW-1133">Transmembrane helix</keyword>
<organism evidence="8 9">
    <name type="scientific">Adineta ricciae</name>
    <name type="common">Rotifer</name>
    <dbReference type="NCBI Taxonomy" id="249248"/>
    <lineage>
        <taxon>Eukaryota</taxon>
        <taxon>Metazoa</taxon>
        <taxon>Spiralia</taxon>
        <taxon>Gnathifera</taxon>
        <taxon>Rotifera</taxon>
        <taxon>Eurotatoria</taxon>
        <taxon>Bdelloidea</taxon>
        <taxon>Adinetida</taxon>
        <taxon>Adinetidae</taxon>
        <taxon>Adineta</taxon>
    </lineage>
</organism>
<evidence type="ECO:0000313" key="9">
    <source>
        <dbReference type="Proteomes" id="UP000663828"/>
    </source>
</evidence>
<evidence type="ECO:0000259" key="7">
    <source>
        <dbReference type="Pfam" id="PF20519"/>
    </source>
</evidence>
<name>A0A816FZ58_ADIRI</name>
<reference evidence="8" key="1">
    <citation type="submission" date="2021-02" db="EMBL/GenBank/DDBJ databases">
        <authorList>
            <person name="Nowell W R."/>
        </authorList>
    </citation>
    <scope>NUCLEOTIDE SEQUENCE</scope>
</reference>
<dbReference type="AlphaFoldDB" id="A0A816FZ58"/>
<evidence type="ECO:0000256" key="2">
    <source>
        <dbReference type="ARBA" id="ARBA00007200"/>
    </source>
</evidence>
<dbReference type="PANTHER" id="PTHR10877">
    <property type="entry name" value="POLYCYSTIN FAMILY MEMBER"/>
    <property type="match status" value="1"/>
</dbReference>
<evidence type="ECO:0000313" key="8">
    <source>
        <dbReference type="EMBL" id="CAF1667400.1"/>
    </source>
</evidence>
<dbReference type="PANTHER" id="PTHR10877:SF150">
    <property type="entry name" value="REJ DOMAIN-CONTAINING PROTEIN"/>
    <property type="match status" value="1"/>
</dbReference>
<keyword evidence="9" id="KW-1185">Reference proteome</keyword>